<evidence type="ECO:0000313" key="3">
    <source>
        <dbReference type="EMBL" id="MPM42050.1"/>
    </source>
</evidence>
<dbReference type="CDD" id="cd02440">
    <property type="entry name" value="AdoMet_MTases"/>
    <property type="match status" value="1"/>
</dbReference>
<keyword evidence="1 3" id="KW-0489">Methyltransferase</keyword>
<dbReference type="AlphaFoldDB" id="A0A644ZM94"/>
<dbReference type="InterPro" id="IPR002052">
    <property type="entry name" value="DNA_methylase_N6_adenine_CS"/>
</dbReference>
<organism evidence="3">
    <name type="scientific">bioreactor metagenome</name>
    <dbReference type="NCBI Taxonomy" id="1076179"/>
    <lineage>
        <taxon>unclassified sequences</taxon>
        <taxon>metagenomes</taxon>
        <taxon>ecological metagenomes</taxon>
    </lineage>
</organism>
<protein>
    <submittedName>
        <fullName evidence="3">Ribosomal RNA small subunit methyltransferase D</fullName>
        <ecNumber evidence="3">2.1.1.171</ecNumber>
    </submittedName>
</protein>
<evidence type="ECO:0000256" key="2">
    <source>
        <dbReference type="ARBA" id="ARBA00022679"/>
    </source>
</evidence>
<dbReference type="Pfam" id="PF03602">
    <property type="entry name" value="Cons_hypoth95"/>
    <property type="match status" value="1"/>
</dbReference>
<dbReference type="GO" id="GO:0052913">
    <property type="term" value="F:16S rRNA (guanine(966)-N(2))-methyltransferase activity"/>
    <property type="evidence" value="ECO:0007669"/>
    <property type="project" value="UniProtKB-EC"/>
</dbReference>
<dbReference type="InterPro" id="IPR004398">
    <property type="entry name" value="RNA_MeTrfase_RsmD"/>
</dbReference>
<name>A0A644ZM94_9ZZZZ</name>
<gene>
    <name evidence="3" type="primary">rsmD_22</name>
    <name evidence="3" type="ORF">SDC9_88712</name>
</gene>
<dbReference type="GO" id="GO:0003676">
    <property type="term" value="F:nucleic acid binding"/>
    <property type="evidence" value="ECO:0007669"/>
    <property type="project" value="InterPro"/>
</dbReference>
<dbReference type="InterPro" id="IPR029063">
    <property type="entry name" value="SAM-dependent_MTases_sf"/>
</dbReference>
<evidence type="ECO:0000256" key="1">
    <source>
        <dbReference type="ARBA" id="ARBA00022603"/>
    </source>
</evidence>
<dbReference type="SUPFAM" id="SSF53335">
    <property type="entry name" value="S-adenosyl-L-methionine-dependent methyltransferases"/>
    <property type="match status" value="1"/>
</dbReference>
<keyword evidence="2 3" id="KW-0808">Transferase</keyword>
<dbReference type="PROSITE" id="PS00092">
    <property type="entry name" value="N6_MTASE"/>
    <property type="match status" value="1"/>
</dbReference>
<dbReference type="PANTHER" id="PTHR43542">
    <property type="entry name" value="METHYLTRANSFERASE"/>
    <property type="match status" value="1"/>
</dbReference>
<dbReference type="Gene3D" id="3.40.50.150">
    <property type="entry name" value="Vaccinia Virus protein VP39"/>
    <property type="match status" value="1"/>
</dbReference>
<reference evidence="3" key="1">
    <citation type="submission" date="2019-08" db="EMBL/GenBank/DDBJ databases">
        <authorList>
            <person name="Kucharzyk K."/>
            <person name="Murdoch R.W."/>
            <person name="Higgins S."/>
            <person name="Loffler F."/>
        </authorList>
    </citation>
    <scope>NUCLEOTIDE SEQUENCE</scope>
</reference>
<dbReference type="EC" id="2.1.1.171" evidence="3"/>
<dbReference type="PANTHER" id="PTHR43542:SF1">
    <property type="entry name" value="METHYLTRANSFERASE"/>
    <property type="match status" value="1"/>
</dbReference>
<dbReference type="NCBIfam" id="TIGR00095">
    <property type="entry name" value="16S rRNA (guanine(966)-N(2))-methyltransferase RsmD"/>
    <property type="match status" value="1"/>
</dbReference>
<sequence length="190" mass="21013">MRVITGSARGRRLKELEGMDTRPTTDRVKEGLFSALQFEIEGSRVLDLFAGTGQLGIEALSRGAASCVFVDRRADAVKLIRENLKVTDLTDRARVVTGDSLEYLSSLKEKFDLILLDPPYEAGLLEEALERIVRFDILSPHGIIAAEAPAEKILPEPAAPYRMGRTYRYGRIAVTLFRRAGEGESEESAT</sequence>
<proteinExistence type="predicted"/>
<dbReference type="EMBL" id="VSSQ01009586">
    <property type="protein sequence ID" value="MPM42050.1"/>
    <property type="molecule type" value="Genomic_DNA"/>
</dbReference>
<accession>A0A644ZM94</accession>
<comment type="caution">
    <text evidence="3">The sequence shown here is derived from an EMBL/GenBank/DDBJ whole genome shotgun (WGS) entry which is preliminary data.</text>
</comment>
<dbReference type="PIRSF" id="PIRSF004553">
    <property type="entry name" value="CHP00095"/>
    <property type="match status" value="1"/>
</dbReference>